<dbReference type="FunFam" id="3.30.420.210:FF:000002">
    <property type="entry name" value="UBX domain-containing protein 1"/>
    <property type="match status" value="1"/>
</dbReference>
<evidence type="ECO:0000313" key="6">
    <source>
        <dbReference type="Proteomes" id="UP001211907"/>
    </source>
</evidence>
<dbReference type="GO" id="GO:0005634">
    <property type="term" value="C:nucleus"/>
    <property type="evidence" value="ECO:0007669"/>
    <property type="project" value="TreeGrafter"/>
</dbReference>
<dbReference type="GO" id="GO:0000045">
    <property type="term" value="P:autophagosome assembly"/>
    <property type="evidence" value="ECO:0007669"/>
    <property type="project" value="TreeGrafter"/>
</dbReference>
<evidence type="ECO:0000259" key="4">
    <source>
        <dbReference type="PROSITE" id="PS51399"/>
    </source>
</evidence>
<dbReference type="GO" id="GO:0043130">
    <property type="term" value="F:ubiquitin binding"/>
    <property type="evidence" value="ECO:0007669"/>
    <property type="project" value="TreeGrafter"/>
</dbReference>
<dbReference type="FunFam" id="3.10.20.90:FF:000179">
    <property type="entry name" value="Plant UBX domain-containing protein 4"/>
    <property type="match status" value="1"/>
</dbReference>
<proteinExistence type="predicted"/>
<feature type="compositionally biased region" description="Low complexity" evidence="2">
    <location>
        <begin position="229"/>
        <end position="239"/>
    </location>
</feature>
<dbReference type="PANTHER" id="PTHR23333:SF20">
    <property type="entry name" value="NSFL1 COFACTOR P47"/>
    <property type="match status" value="1"/>
</dbReference>
<dbReference type="AlphaFoldDB" id="A0AAD5XBI1"/>
<dbReference type="Gene3D" id="3.30.420.210">
    <property type="entry name" value="SEP domain"/>
    <property type="match status" value="1"/>
</dbReference>
<evidence type="ECO:0000259" key="3">
    <source>
        <dbReference type="PROSITE" id="PS50033"/>
    </source>
</evidence>
<dbReference type="InterPro" id="IPR012989">
    <property type="entry name" value="SEP_domain"/>
</dbReference>
<feature type="non-terminal residue" evidence="5">
    <location>
        <position position="1"/>
    </location>
</feature>
<dbReference type="SUPFAM" id="SSF102848">
    <property type="entry name" value="NSFL1 (p97 ATPase) cofactor p47, SEP domain"/>
    <property type="match status" value="1"/>
</dbReference>
<dbReference type="Pfam" id="PF08059">
    <property type="entry name" value="SEP"/>
    <property type="match status" value="1"/>
</dbReference>
<feature type="region of interest" description="Disordered" evidence="2">
    <location>
        <begin position="1"/>
        <end position="56"/>
    </location>
</feature>
<feature type="region of interest" description="Disordered" evidence="2">
    <location>
        <begin position="72"/>
        <end position="120"/>
    </location>
</feature>
<dbReference type="PROSITE" id="PS50033">
    <property type="entry name" value="UBX"/>
    <property type="match status" value="1"/>
</dbReference>
<dbReference type="PANTHER" id="PTHR23333">
    <property type="entry name" value="UBX DOMAIN CONTAINING PROTEIN"/>
    <property type="match status" value="1"/>
</dbReference>
<dbReference type="GO" id="GO:0061025">
    <property type="term" value="P:membrane fusion"/>
    <property type="evidence" value="ECO:0007669"/>
    <property type="project" value="TreeGrafter"/>
</dbReference>
<dbReference type="Pfam" id="PF00789">
    <property type="entry name" value="UBX"/>
    <property type="match status" value="1"/>
</dbReference>
<dbReference type="PROSITE" id="PS51399">
    <property type="entry name" value="SEP"/>
    <property type="match status" value="1"/>
</dbReference>
<dbReference type="GO" id="GO:0043161">
    <property type="term" value="P:proteasome-mediated ubiquitin-dependent protein catabolic process"/>
    <property type="evidence" value="ECO:0007669"/>
    <property type="project" value="TreeGrafter"/>
</dbReference>
<dbReference type="EMBL" id="JADGJH010003162">
    <property type="protein sequence ID" value="KAJ3093048.1"/>
    <property type="molecule type" value="Genomic_DNA"/>
</dbReference>
<dbReference type="InterPro" id="IPR029071">
    <property type="entry name" value="Ubiquitin-like_domsf"/>
</dbReference>
<comment type="caution">
    <text evidence="5">The sequence shown here is derived from an EMBL/GenBank/DDBJ whole genome shotgun (WGS) entry which is preliminary data.</text>
</comment>
<dbReference type="GO" id="GO:0031468">
    <property type="term" value="P:nuclear membrane reassembly"/>
    <property type="evidence" value="ECO:0007669"/>
    <property type="project" value="TreeGrafter"/>
</dbReference>
<protein>
    <submittedName>
        <fullName evidence="5">Uncharacterized protein</fullName>
    </submittedName>
</protein>
<feature type="domain" description="UBX" evidence="3">
    <location>
        <begin position="269"/>
        <end position="345"/>
    </location>
</feature>
<dbReference type="GO" id="GO:0005829">
    <property type="term" value="C:cytosol"/>
    <property type="evidence" value="ECO:0007669"/>
    <property type="project" value="TreeGrafter"/>
</dbReference>
<organism evidence="5 6">
    <name type="scientific">Physocladia obscura</name>
    <dbReference type="NCBI Taxonomy" id="109957"/>
    <lineage>
        <taxon>Eukaryota</taxon>
        <taxon>Fungi</taxon>
        <taxon>Fungi incertae sedis</taxon>
        <taxon>Chytridiomycota</taxon>
        <taxon>Chytridiomycota incertae sedis</taxon>
        <taxon>Chytridiomycetes</taxon>
        <taxon>Chytridiales</taxon>
        <taxon>Chytriomycetaceae</taxon>
        <taxon>Physocladia</taxon>
    </lineage>
</organism>
<dbReference type="InterPro" id="IPR036241">
    <property type="entry name" value="NSFL1C_SEP_dom_sf"/>
</dbReference>
<feature type="domain" description="SEP" evidence="4">
    <location>
        <begin position="126"/>
        <end position="191"/>
    </location>
</feature>
<evidence type="ECO:0000256" key="2">
    <source>
        <dbReference type="SAM" id="MobiDB-lite"/>
    </source>
</evidence>
<sequence>MSNIHSLKDLQNSRGGGSGRSGHESSDDDDNDNDKPQEYYTGGEKSGVAVQAPAKSAEDLVKDILGKAAKCVSAGEHRERAAEKKPAAFTGSGYRLGSENEAATSSSSSSTAPVQPLFSETEDIEPVTRRLTFWQNGFTIEDGPLMRFDDPQNQEALQLINSGRAPISLLNVKPGQQVDVRVDHRLQERWSEKAAKAASAAFAPKKPTVIKAFSGAGHRLGSEPEGDESSGISGVSSSELPGSFPRATVPSPPSSSIALPATPSIVVDATQPVASLQIRLADGTRMVARMNHTHTVGDVRRFINASRVGETSRAWVIMTTFPNRDLTDDSLTLKEAGLINAVIIQ</sequence>
<dbReference type="SUPFAM" id="SSF54236">
    <property type="entry name" value="Ubiquitin-like"/>
    <property type="match status" value="1"/>
</dbReference>
<evidence type="ECO:0000256" key="1">
    <source>
        <dbReference type="ARBA" id="ARBA00022786"/>
    </source>
</evidence>
<gene>
    <name evidence="5" type="ORF">HK100_006782</name>
</gene>
<dbReference type="CDD" id="cd01770">
    <property type="entry name" value="UBX_UBXN2"/>
    <property type="match status" value="1"/>
</dbReference>
<dbReference type="Gene3D" id="3.10.20.90">
    <property type="entry name" value="Phosphatidylinositol 3-kinase Catalytic Subunit, Chain A, domain 1"/>
    <property type="match status" value="1"/>
</dbReference>
<feature type="compositionally biased region" description="Low complexity" evidence="2">
    <location>
        <begin position="102"/>
        <end position="112"/>
    </location>
</feature>
<feature type="region of interest" description="Disordered" evidence="2">
    <location>
        <begin position="216"/>
        <end position="255"/>
    </location>
</feature>
<dbReference type="SMART" id="SM00553">
    <property type="entry name" value="SEP"/>
    <property type="match status" value="1"/>
</dbReference>
<dbReference type="Proteomes" id="UP001211907">
    <property type="component" value="Unassembled WGS sequence"/>
</dbReference>
<feature type="compositionally biased region" description="Polar residues" evidence="2">
    <location>
        <begin position="1"/>
        <end position="12"/>
    </location>
</feature>
<feature type="compositionally biased region" description="Basic and acidic residues" evidence="2">
    <location>
        <begin position="75"/>
        <end position="86"/>
    </location>
</feature>
<name>A0AAD5XBI1_9FUNG</name>
<keyword evidence="6" id="KW-1185">Reference proteome</keyword>
<dbReference type="InterPro" id="IPR001012">
    <property type="entry name" value="UBX_dom"/>
</dbReference>
<accession>A0AAD5XBI1</accession>
<dbReference type="GO" id="GO:0007030">
    <property type="term" value="P:Golgi organization"/>
    <property type="evidence" value="ECO:0007669"/>
    <property type="project" value="TreeGrafter"/>
</dbReference>
<evidence type="ECO:0000313" key="5">
    <source>
        <dbReference type="EMBL" id="KAJ3093048.1"/>
    </source>
</evidence>
<reference evidence="5" key="1">
    <citation type="submission" date="2020-05" db="EMBL/GenBank/DDBJ databases">
        <title>Phylogenomic resolution of chytrid fungi.</title>
        <authorList>
            <person name="Stajich J.E."/>
            <person name="Amses K."/>
            <person name="Simmons R."/>
            <person name="Seto K."/>
            <person name="Myers J."/>
            <person name="Bonds A."/>
            <person name="Quandt C.A."/>
            <person name="Barry K."/>
            <person name="Liu P."/>
            <person name="Grigoriev I."/>
            <person name="Longcore J.E."/>
            <person name="James T.Y."/>
        </authorList>
    </citation>
    <scope>NUCLEOTIDE SEQUENCE</scope>
    <source>
        <strain evidence="5">JEL0513</strain>
    </source>
</reference>
<keyword evidence="1" id="KW-0833">Ubl conjugation pathway</keyword>